<dbReference type="Proteomes" id="UP000316747">
    <property type="component" value="Unassembled WGS sequence"/>
</dbReference>
<proteinExistence type="predicted"/>
<dbReference type="InterPro" id="IPR023393">
    <property type="entry name" value="START-like_dom_sf"/>
</dbReference>
<evidence type="ECO:0000313" key="1">
    <source>
        <dbReference type="EMBL" id="TQM64135.1"/>
    </source>
</evidence>
<keyword evidence="2" id="KW-1185">Reference proteome</keyword>
<name>A0A543I0U4_9MICO</name>
<dbReference type="OrthoDB" id="9807923at2"/>
<comment type="caution">
    <text evidence="1">The sequence shown here is derived from an EMBL/GenBank/DDBJ whole genome shotgun (WGS) entry which is preliminary data.</text>
</comment>
<organism evidence="1 2">
    <name type="scientific">Humibacillus xanthopallidus</name>
    <dbReference type="NCBI Taxonomy" id="412689"/>
    <lineage>
        <taxon>Bacteria</taxon>
        <taxon>Bacillati</taxon>
        <taxon>Actinomycetota</taxon>
        <taxon>Actinomycetes</taxon>
        <taxon>Micrococcales</taxon>
        <taxon>Intrasporangiaceae</taxon>
        <taxon>Humibacillus</taxon>
    </lineage>
</organism>
<dbReference type="RefSeq" id="WP_141841830.1">
    <property type="nucleotide sequence ID" value="NZ_VFPM01000001.1"/>
</dbReference>
<dbReference type="Gene3D" id="3.30.530.20">
    <property type="match status" value="1"/>
</dbReference>
<sequence length="157" mass="17264">MADKSFHLSRETTIAAPAERIHALINDFHEWRAWSPWEGLDPAMDRAYDGPTAGVGAVYAWQGNSKAGEGRMEIVESQPRNVGVDLLFAAPMKAHNRVDFTLTPVGDDGASTHVEWAMTGPQNFVMRVMSKVWSMEKLVGPDLEKGLAKLKQVAESA</sequence>
<dbReference type="Pfam" id="PF10604">
    <property type="entry name" value="Polyketide_cyc2"/>
    <property type="match status" value="1"/>
</dbReference>
<evidence type="ECO:0000313" key="2">
    <source>
        <dbReference type="Proteomes" id="UP000316747"/>
    </source>
</evidence>
<dbReference type="CDD" id="cd07818">
    <property type="entry name" value="SRPBCC_1"/>
    <property type="match status" value="1"/>
</dbReference>
<dbReference type="SUPFAM" id="SSF55961">
    <property type="entry name" value="Bet v1-like"/>
    <property type="match status" value="1"/>
</dbReference>
<protein>
    <submittedName>
        <fullName evidence="1">Polyketide cyclase/dehydrase/lipid transport protein</fullName>
    </submittedName>
</protein>
<accession>A0A543I0U4</accession>
<dbReference type="InterPro" id="IPR019587">
    <property type="entry name" value="Polyketide_cyclase/dehydratase"/>
</dbReference>
<gene>
    <name evidence="1" type="ORF">FBY41_0495</name>
</gene>
<dbReference type="EMBL" id="VFPM01000001">
    <property type="protein sequence ID" value="TQM64135.1"/>
    <property type="molecule type" value="Genomic_DNA"/>
</dbReference>
<dbReference type="AlphaFoldDB" id="A0A543I0U4"/>
<reference evidence="1 2" key="1">
    <citation type="submission" date="2019-06" db="EMBL/GenBank/DDBJ databases">
        <title>Genome sequencing of plant associated microbes to promote plant fitness in Sorghum bicolor and Oryza sativa.</title>
        <authorList>
            <person name="Coleman-Derr D."/>
        </authorList>
    </citation>
    <scope>NUCLEOTIDE SEQUENCE [LARGE SCALE GENOMIC DNA]</scope>
    <source>
        <strain evidence="1 2">KV-663</strain>
    </source>
</reference>